<reference evidence="2" key="2">
    <citation type="submission" date="2020-03" db="EMBL/GenBank/DDBJ databases">
        <title>The second near-complete assembly of the hexaploid bread wheat (Triticum aestivum) genome.</title>
        <authorList>
            <person name="Zimin A.V."/>
            <person name="Puiu D."/>
            <person name="Shumante A."/>
            <person name="Alonge M."/>
            <person name="Salzberg S.L."/>
        </authorList>
    </citation>
    <scope>NUCLEOTIDE SEQUENCE</scope>
    <source>
        <tissue evidence="2">Leaf</tissue>
    </source>
</reference>
<comment type="caution">
    <text evidence="2">The sequence shown here is derived from an EMBL/GenBank/DDBJ whole genome shotgun (WGS) entry which is preliminary data.</text>
</comment>
<name>A0A9R1KQM0_WHEAT</name>
<organism evidence="2">
    <name type="scientific">Triticum aestivum</name>
    <name type="common">Wheat</name>
    <dbReference type="NCBI Taxonomy" id="4565"/>
    <lineage>
        <taxon>Eukaryota</taxon>
        <taxon>Viridiplantae</taxon>
        <taxon>Streptophyta</taxon>
        <taxon>Embryophyta</taxon>
        <taxon>Tracheophyta</taxon>
        <taxon>Spermatophyta</taxon>
        <taxon>Magnoliopsida</taxon>
        <taxon>Liliopsida</taxon>
        <taxon>Poales</taxon>
        <taxon>Poaceae</taxon>
        <taxon>BOP clade</taxon>
        <taxon>Pooideae</taxon>
        <taxon>Triticodae</taxon>
        <taxon>Triticeae</taxon>
        <taxon>Triticinae</taxon>
        <taxon>Triticum</taxon>
    </lineage>
</organism>
<accession>A0A9R1KQM0</accession>
<feature type="non-terminal residue" evidence="2">
    <location>
        <position position="35"/>
    </location>
</feature>
<feature type="region of interest" description="Disordered" evidence="1">
    <location>
        <begin position="1"/>
        <end position="35"/>
    </location>
</feature>
<protein>
    <submittedName>
        <fullName evidence="2">Uncharacterized protein</fullName>
    </submittedName>
</protein>
<evidence type="ECO:0000313" key="2">
    <source>
        <dbReference type="EMBL" id="KAF7062754.1"/>
    </source>
</evidence>
<evidence type="ECO:0000256" key="1">
    <source>
        <dbReference type="SAM" id="MobiDB-lite"/>
    </source>
</evidence>
<dbReference type="EMBL" id="CM022223">
    <property type="protein sequence ID" value="KAF7062754.1"/>
    <property type="molecule type" value="Genomic_DNA"/>
</dbReference>
<sequence length="35" mass="3694">DPQGEGGVTSGRRRSGIMGSWDPQRLAPALPHPPI</sequence>
<gene>
    <name evidence="2" type="ORF">CFC21_069316</name>
</gene>
<dbReference type="AlphaFoldDB" id="A0A9R1KQM0"/>
<dbReference type="Proteomes" id="UP000815260">
    <property type="component" value="Chromosome 5A"/>
</dbReference>
<feature type="non-terminal residue" evidence="2">
    <location>
        <position position="1"/>
    </location>
</feature>
<reference evidence="2" key="1">
    <citation type="journal article" date="2017" name="Gigascience">
        <title>The first near-complete assembly of the hexaploid bread wheat genome, Triticum aestivum.</title>
        <authorList>
            <person name="Zimin A.V."/>
            <person name="Puiu D."/>
            <person name="Hall R."/>
            <person name="Kingan S."/>
            <person name="Clavijo B.J."/>
            <person name="Salzberg S.L."/>
        </authorList>
    </citation>
    <scope>NUCLEOTIDE SEQUENCE</scope>
    <source>
        <tissue evidence="2">Leaf</tissue>
    </source>
</reference>
<proteinExistence type="predicted"/>